<evidence type="ECO:0000313" key="5">
    <source>
        <dbReference type="EMBL" id="TET46683.1"/>
    </source>
</evidence>
<accession>A0A523UVV4</accession>
<evidence type="ECO:0000256" key="2">
    <source>
        <dbReference type="ARBA" id="ARBA00013064"/>
    </source>
</evidence>
<dbReference type="EMBL" id="SOJN01000046">
    <property type="protein sequence ID" value="TET46683.1"/>
    <property type="molecule type" value="Genomic_DNA"/>
</dbReference>
<dbReference type="Proteomes" id="UP000315525">
    <property type="component" value="Unassembled WGS sequence"/>
</dbReference>
<proteinExistence type="inferred from homology"/>
<gene>
    <name evidence="5" type="ORF">E3J62_03535</name>
</gene>
<dbReference type="PANTHER" id="PTHR39181">
    <property type="entry name" value="TYROSINE-PROTEIN PHOSPHATASE YWQE"/>
    <property type="match status" value="1"/>
</dbReference>
<organism evidence="5 6">
    <name type="scientific">candidate division TA06 bacterium</name>
    <dbReference type="NCBI Taxonomy" id="2250710"/>
    <lineage>
        <taxon>Bacteria</taxon>
        <taxon>Bacteria division TA06</taxon>
    </lineage>
</organism>
<dbReference type="GO" id="GO:0030145">
    <property type="term" value="F:manganese ion binding"/>
    <property type="evidence" value="ECO:0007669"/>
    <property type="project" value="InterPro"/>
</dbReference>
<dbReference type="Pfam" id="PF19567">
    <property type="entry name" value="CpsB_CapC"/>
    <property type="match status" value="1"/>
</dbReference>
<sequence length="268" mass="29243">MIDIHTHILPGIDDGARNLEVSLEMAKGAEKDGISHVVASPHVMEEDYGTAQEMIRAEVKELNRALSEEKISVEVLPGAEVHVSAALLSKPEILRNLSINSGGKYVLLEFPLQEVPKFAGELIFKVLLKGLVPILAHPERNLGMIERPEELLGLVEKGALVQMNAGSITGKYGESIKDFAETIVCNRIVHFVASDAHSAKNRPVMLSSALVRMKELIGDDAAKLVLDNPLAALNGETLEVSVPRHLDKPGKKIFSWVSRRLSPRLSGF</sequence>
<dbReference type="EC" id="3.1.3.48" evidence="2"/>
<comment type="caution">
    <text evidence="5">The sequence shown here is derived from an EMBL/GenBank/DDBJ whole genome shotgun (WGS) entry which is preliminary data.</text>
</comment>
<dbReference type="PIRSF" id="PIRSF016557">
    <property type="entry name" value="Caps_synth_CpsB"/>
    <property type="match status" value="1"/>
</dbReference>
<dbReference type="InterPro" id="IPR016667">
    <property type="entry name" value="Caps_polysacc_synth_CpsB/CapC"/>
</dbReference>
<comment type="similarity">
    <text evidence="1">Belongs to the metallo-dependent hydrolases superfamily. CpsB/CapC family.</text>
</comment>
<reference evidence="5 6" key="1">
    <citation type="submission" date="2019-03" db="EMBL/GenBank/DDBJ databases">
        <title>Metabolic potential of uncultured bacteria and archaea associated with petroleum seepage in deep-sea sediments.</title>
        <authorList>
            <person name="Dong X."/>
            <person name="Hubert C."/>
        </authorList>
    </citation>
    <scope>NUCLEOTIDE SEQUENCE [LARGE SCALE GENOMIC DNA]</scope>
    <source>
        <strain evidence="5">E44_bin18</strain>
    </source>
</reference>
<dbReference type="InterPro" id="IPR016195">
    <property type="entry name" value="Pol/histidinol_Pase-like"/>
</dbReference>
<dbReference type="GO" id="GO:0004725">
    <property type="term" value="F:protein tyrosine phosphatase activity"/>
    <property type="evidence" value="ECO:0007669"/>
    <property type="project" value="UniProtKB-EC"/>
</dbReference>
<dbReference type="AlphaFoldDB" id="A0A523UVV4"/>
<dbReference type="PANTHER" id="PTHR39181:SF1">
    <property type="entry name" value="TYROSINE-PROTEIN PHOSPHATASE YWQE"/>
    <property type="match status" value="1"/>
</dbReference>
<dbReference type="Gene3D" id="3.20.20.140">
    <property type="entry name" value="Metal-dependent hydrolases"/>
    <property type="match status" value="1"/>
</dbReference>
<evidence type="ECO:0000256" key="1">
    <source>
        <dbReference type="ARBA" id="ARBA00005750"/>
    </source>
</evidence>
<comment type="catalytic activity">
    <reaction evidence="4">
        <text>O-phospho-L-tyrosyl-[protein] + H2O = L-tyrosyl-[protein] + phosphate</text>
        <dbReference type="Rhea" id="RHEA:10684"/>
        <dbReference type="Rhea" id="RHEA-COMP:10136"/>
        <dbReference type="Rhea" id="RHEA-COMP:20101"/>
        <dbReference type="ChEBI" id="CHEBI:15377"/>
        <dbReference type="ChEBI" id="CHEBI:43474"/>
        <dbReference type="ChEBI" id="CHEBI:46858"/>
        <dbReference type="ChEBI" id="CHEBI:61978"/>
        <dbReference type="EC" id="3.1.3.48"/>
    </reaction>
</comment>
<evidence type="ECO:0000256" key="4">
    <source>
        <dbReference type="ARBA" id="ARBA00051722"/>
    </source>
</evidence>
<evidence type="ECO:0000313" key="6">
    <source>
        <dbReference type="Proteomes" id="UP000315525"/>
    </source>
</evidence>
<evidence type="ECO:0000256" key="3">
    <source>
        <dbReference type="ARBA" id="ARBA00022801"/>
    </source>
</evidence>
<keyword evidence="3" id="KW-0378">Hydrolase</keyword>
<dbReference type="SUPFAM" id="SSF89550">
    <property type="entry name" value="PHP domain-like"/>
    <property type="match status" value="1"/>
</dbReference>
<name>A0A523UVV4_UNCT6</name>
<protein>
    <recommendedName>
        <fullName evidence="2">protein-tyrosine-phosphatase</fullName>
        <ecNumber evidence="2">3.1.3.48</ecNumber>
    </recommendedName>
</protein>